<dbReference type="Proteomes" id="UP000316621">
    <property type="component" value="Chromosome 9"/>
</dbReference>
<gene>
    <name evidence="2" type="ORF">C5167_003424</name>
</gene>
<dbReference type="Gene3D" id="3.90.79.10">
    <property type="entry name" value="Nucleoside Triphosphate Pyrophosphohydrolase"/>
    <property type="match status" value="1"/>
</dbReference>
<dbReference type="Pfam" id="PF14803">
    <property type="entry name" value="Zn_ribbon_Nudix"/>
    <property type="match status" value="1"/>
</dbReference>
<dbReference type="PANTHER" id="PTHR43222">
    <property type="entry name" value="NUDIX HYDROLASE 23"/>
    <property type="match status" value="1"/>
</dbReference>
<accession>A0A4Y7L4N9</accession>
<keyword evidence="3" id="KW-1185">Reference proteome</keyword>
<evidence type="ECO:0000313" key="2">
    <source>
        <dbReference type="EMBL" id="RZC79229.1"/>
    </source>
</evidence>
<protein>
    <recommendedName>
        <fullName evidence="1">Nudix hydrolase domain-containing protein</fullName>
    </recommendedName>
</protein>
<dbReference type="OrthoDB" id="447842at2759"/>
<dbReference type="InterPro" id="IPR029401">
    <property type="entry name" value="Nudix_N"/>
</dbReference>
<evidence type="ECO:0000313" key="3">
    <source>
        <dbReference type="Proteomes" id="UP000316621"/>
    </source>
</evidence>
<dbReference type="PROSITE" id="PS51462">
    <property type="entry name" value="NUDIX"/>
    <property type="match status" value="1"/>
</dbReference>
<dbReference type="AlphaFoldDB" id="A0A4Y7L4N9"/>
<dbReference type="Gramene" id="RZC79229">
    <property type="protein sequence ID" value="RZC79229"/>
    <property type="gene ID" value="C5167_003424"/>
</dbReference>
<dbReference type="Gene3D" id="2.20.70.10">
    <property type="match status" value="1"/>
</dbReference>
<dbReference type="CDD" id="cd04511">
    <property type="entry name" value="NUDIX_Hydrolase"/>
    <property type="match status" value="1"/>
</dbReference>
<sequence>MLRAFQLVDSSSIQLQRWKPLTSLLSSISITNRSFSSSSYSCCCSSSRGSILFSQISSGRGNSLFRSFRISSISSQSSVDDVSSSKSFSSTTLQPTAELPKVGFCQWCGAATKQAIPDGDDKIRSICTACDKVAYQNPKMVVGCLVEHDNMILLCKRKIQPGYGLWCLPSGYMEMGESAADGAARETLEEACAEVKILSPFAHLDIPYIGNSYMFFRAKMTSSEISPGPESLDCRFFPPSDIPFDSLAFSSMFVALKLYVEDLKAGQTTKFHYCTINKRPGSSASDIHAYTLVDHFRS</sequence>
<name>A0A4Y7L4N9_PAPSO</name>
<feature type="domain" description="Nudix hydrolase" evidence="1">
    <location>
        <begin position="137"/>
        <end position="260"/>
    </location>
</feature>
<reference evidence="2 3" key="1">
    <citation type="journal article" date="2018" name="Science">
        <title>The opium poppy genome and morphinan production.</title>
        <authorList>
            <person name="Guo L."/>
            <person name="Winzer T."/>
            <person name="Yang X."/>
            <person name="Li Y."/>
            <person name="Ning Z."/>
            <person name="He Z."/>
            <person name="Teodor R."/>
            <person name="Lu Y."/>
            <person name="Bowser T.A."/>
            <person name="Graham I.A."/>
            <person name="Ye K."/>
        </authorList>
    </citation>
    <scope>NUCLEOTIDE SEQUENCE [LARGE SCALE GENOMIC DNA]</scope>
    <source>
        <strain evidence="3">cv. HN1</strain>
        <tissue evidence="2">Leaves</tissue>
    </source>
</reference>
<dbReference type="PANTHER" id="PTHR43222:SF2">
    <property type="entry name" value="NUDIX HYDROLASE 23, CHLOROPLASTIC"/>
    <property type="match status" value="1"/>
</dbReference>
<organism evidence="2 3">
    <name type="scientific">Papaver somniferum</name>
    <name type="common">Opium poppy</name>
    <dbReference type="NCBI Taxonomy" id="3469"/>
    <lineage>
        <taxon>Eukaryota</taxon>
        <taxon>Viridiplantae</taxon>
        <taxon>Streptophyta</taxon>
        <taxon>Embryophyta</taxon>
        <taxon>Tracheophyta</taxon>
        <taxon>Spermatophyta</taxon>
        <taxon>Magnoliopsida</taxon>
        <taxon>Ranunculales</taxon>
        <taxon>Papaveraceae</taxon>
        <taxon>Papaveroideae</taxon>
        <taxon>Papaver</taxon>
    </lineage>
</organism>
<dbReference type="Pfam" id="PF00293">
    <property type="entry name" value="NUDIX"/>
    <property type="match status" value="1"/>
</dbReference>
<evidence type="ECO:0000259" key="1">
    <source>
        <dbReference type="PROSITE" id="PS51462"/>
    </source>
</evidence>
<dbReference type="InterPro" id="IPR015797">
    <property type="entry name" value="NUDIX_hydrolase-like_dom_sf"/>
</dbReference>
<dbReference type="STRING" id="3469.A0A4Y7L4N9"/>
<proteinExistence type="predicted"/>
<dbReference type="EMBL" id="CM010723">
    <property type="protein sequence ID" value="RZC79229.1"/>
    <property type="molecule type" value="Genomic_DNA"/>
</dbReference>
<dbReference type="InterPro" id="IPR000086">
    <property type="entry name" value="NUDIX_hydrolase_dom"/>
</dbReference>
<dbReference type="SUPFAM" id="SSF55811">
    <property type="entry name" value="Nudix"/>
    <property type="match status" value="1"/>
</dbReference>
<dbReference type="OMA" id="FRAICTS"/>